<dbReference type="Pfam" id="PF00078">
    <property type="entry name" value="RVT_1"/>
    <property type="match status" value="1"/>
</dbReference>
<reference evidence="4" key="1">
    <citation type="submission" date="2025-05" db="UniProtKB">
        <authorList>
            <consortium name="RefSeq"/>
        </authorList>
    </citation>
    <scope>NUCLEOTIDE SEQUENCE [LARGE SCALE GENOMIC DNA]</scope>
</reference>
<feature type="compositionally biased region" description="Basic and acidic residues" evidence="1">
    <location>
        <begin position="499"/>
        <end position="511"/>
    </location>
</feature>
<proteinExistence type="predicted"/>
<name>A0ABM3ZS48_ZIZJJ</name>
<protein>
    <submittedName>
        <fullName evidence="5">Uncharacterized protein LOC132799468</fullName>
    </submittedName>
</protein>
<dbReference type="Pfam" id="PF03732">
    <property type="entry name" value="Retrotrans_gag"/>
    <property type="match status" value="1"/>
</dbReference>
<feature type="compositionally biased region" description="Basic and acidic residues" evidence="1">
    <location>
        <begin position="476"/>
        <end position="492"/>
    </location>
</feature>
<dbReference type="Proteomes" id="UP001652623">
    <property type="component" value="Chromosome 1"/>
</dbReference>
<accession>A0ABM3ZS48</accession>
<dbReference type="GeneID" id="132799468"/>
<dbReference type="InterPro" id="IPR043502">
    <property type="entry name" value="DNA/RNA_pol_sf"/>
</dbReference>
<reference evidence="5" key="2">
    <citation type="submission" date="2025-08" db="UniProtKB">
        <authorList>
            <consortium name="RefSeq"/>
        </authorList>
    </citation>
    <scope>IDENTIFICATION</scope>
    <source>
        <tissue evidence="5">Seedling</tissue>
    </source>
</reference>
<dbReference type="InterPro" id="IPR000477">
    <property type="entry name" value="RT_dom"/>
</dbReference>
<evidence type="ECO:0000259" key="2">
    <source>
        <dbReference type="Pfam" id="PF00078"/>
    </source>
</evidence>
<dbReference type="Pfam" id="PF14223">
    <property type="entry name" value="Retrotran_gag_2"/>
    <property type="match status" value="1"/>
</dbReference>
<sequence>MESGDNRNMPTQTAGIQMPSSASHDLFNALYRVYYGTKSAKELWETLDQKYKIEKAGSGKFVTGRLLDYMMVDAKPLMNQVHELQVLIQEMLNEGMIINEALQVACMIEKLPPSWSDFRNYLKHKRKEMDIEALISKLHIEDDNRKSDKRASNAVLKANIVEHGQNSKNKKKIGKVSKLGPKGGISKKSQVMANGTVVEALRERVAHLEDYLGATPSYASVSISVEMERFAANLDSLSHNVASFITETHEKQSALMEDIETFTDAMKFQLQVMEEEFAVLRRSAHSTPSSLSVDTLPSKIKVPYPKPFNGARDAKELENFLWDMEQYFNAGHCPYHEKVMVTSMYLTGDDKLWWQTHLQDDDNANRPKIQTWEVLKKELKDQFLPYNTAWVARESLKKLKHTGNIQDYVKEFRLLMLDIKNMSEEDKLFNFFSSLQGRAQAGLKRQGVKTLPAAFAAANGLLDFKYMDSSSSSNDNNKKKNGDDKKSKEGKNGNRWRKQKEDESSKSKKTDQFGGKSKHNTKNNVGCFICNGPHRAHDCPKKEKINTLVAKDGNGDVGESAPLRVVPLQLMNVVTVGESKLQHGLFYVAAKINGKEVMALLDTGATHNFVAQRRFKDLGLSITQHSSRIKAFNSAAQPVCVMTVANLKIGGWDSECSFMVVPLDDFDVILGIDFFINAEVTLMSYKKRIVISGGMCPCFVECTLAGKVHGKKQQKTISTLQFKNSLKKDVDTFVAALLEIKPDQTMEVPNAVAGILEEFTDVMPPQLPKTLPPCQAFNHKIDLEPGTRPHARAPYRMTLSELVELRKQLDELIDAGCIQQFKAPCAPVLFLKKQDGSLRLCVDYRALNKITMKNKYPVRIAESDEQKIVCVTRYGSYEFLVMPFGLTNAPATFCNLMNDVLCEFLDRVVVVYLDDIVIYNESLDAHIKH</sequence>
<dbReference type="InterPro" id="IPR001969">
    <property type="entry name" value="Aspartic_peptidase_AS"/>
</dbReference>
<dbReference type="Pfam" id="PF13975">
    <property type="entry name" value="gag-asp_proteas"/>
    <property type="match status" value="1"/>
</dbReference>
<dbReference type="Gene3D" id="2.40.70.10">
    <property type="entry name" value="Acid Proteases"/>
    <property type="match status" value="1"/>
</dbReference>
<dbReference type="CDD" id="cd01647">
    <property type="entry name" value="RT_LTR"/>
    <property type="match status" value="1"/>
</dbReference>
<dbReference type="InterPro" id="IPR053134">
    <property type="entry name" value="RNA-dir_DNA_polymerase"/>
</dbReference>
<feature type="region of interest" description="Disordered" evidence="1">
    <location>
        <begin position="467"/>
        <end position="518"/>
    </location>
</feature>
<dbReference type="PROSITE" id="PS00141">
    <property type="entry name" value="ASP_PROTEASE"/>
    <property type="match status" value="1"/>
</dbReference>
<gene>
    <name evidence="5" type="primary">LOC132799468</name>
</gene>
<dbReference type="InterPro" id="IPR021109">
    <property type="entry name" value="Peptidase_aspartic_dom_sf"/>
</dbReference>
<dbReference type="Gene3D" id="3.10.10.10">
    <property type="entry name" value="HIV Type 1 Reverse Transcriptase, subunit A, domain 1"/>
    <property type="match status" value="1"/>
</dbReference>
<evidence type="ECO:0000313" key="5">
    <source>
        <dbReference type="RefSeq" id="XP_060667311.1"/>
    </source>
</evidence>
<dbReference type="SUPFAM" id="SSF50630">
    <property type="entry name" value="Acid proteases"/>
    <property type="match status" value="1"/>
</dbReference>
<dbReference type="RefSeq" id="XP_060667311.1">
    <property type="nucleotide sequence ID" value="XM_060811328.1"/>
</dbReference>
<evidence type="ECO:0000259" key="3">
    <source>
        <dbReference type="Pfam" id="PF03732"/>
    </source>
</evidence>
<dbReference type="SUPFAM" id="SSF56672">
    <property type="entry name" value="DNA/RNA polymerases"/>
    <property type="match status" value="1"/>
</dbReference>
<evidence type="ECO:0000256" key="1">
    <source>
        <dbReference type="SAM" id="MobiDB-lite"/>
    </source>
</evidence>
<organism evidence="4 5">
    <name type="scientific">Ziziphus jujuba</name>
    <name type="common">Chinese jujube</name>
    <name type="synonym">Ziziphus sativa</name>
    <dbReference type="NCBI Taxonomy" id="326968"/>
    <lineage>
        <taxon>Eukaryota</taxon>
        <taxon>Viridiplantae</taxon>
        <taxon>Streptophyta</taxon>
        <taxon>Embryophyta</taxon>
        <taxon>Tracheophyta</taxon>
        <taxon>Spermatophyta</taxon>
        <taxon>Magnoliopsida</taxon>
        <taxon>eudicotyledons</taxon>
        <taxon>Gunneridae</taxon>
        <taxon>Pentapetalae</taxon>
        <taxon>rosids</taxon>
        <taxon>fabids</taxon>
        <taxon>Rosales</taxon>
        <taxon>Rhamnaceae</taxon>
        <taxon>Paliureae</taxon>
        <taxon>Ziziphus</taxon>
    </lineage>
</organism>
<dbReference type="CDD" id="cd00303">
    <property type="entry name" value="retropepsin_like"/>
    <property type="match status" value="1"/>
</dbReference>
<evidence type="ECO:0000313" key="4">
    <source>
        <dbReference type="Proteomes" id="UP001652623"/>
    </source>
</evidence>
<keyword evidence="4" id="KW-1185">Reference proteome</keyword>
<dbReference type="InterPro" id="IPR005162">
    <property type="entry name" value="Retrotrans_gag_dom"/>
</dbReference>
<dbReference type="PANTHER" id="PTHR24559:SF436">
    <property type="entry name" value="RNA-DIRECTED DNA POLYMERASE HOMOLOG"/>
    <property type="match status" value="1"/>
</dbReference>
<dbReference type="PANTHER" id="PTHR24559">
    <property type="entry name" value="TRANSPOSON TY3-I GAG-POL POLYPROTEIN"/>
    <property type="match status" value="1"/>
</dbReference>
<feature type="domain" description="Reverse transcriptase" evidence="2">
    <location>
        <begin position="874"/>
        <end position="929"/>
    </location>
</feature>
<feature type="domain" description="Retrotransposon gag" evidence="3">
    <location>
        <begin position="342"/>
        <end position="435"/>
    </location>
</feature>